<organism evidence="1 2">
    <name type="scientific">Pendulispora brunnea</name>
    <dbReference type="NCBI Taxonomy" id="2905690"/>
    <lineage>
        <taxon>Bacteria</taxon>
        <taxon>Pseudomonadati</taxon>
        <taxon>Myxococcota</taxon>
        <taxon>Myxococcia</taxon>
        <taxon>Myxococcales</taxon>
        <taxon>Sorangiineae</taxon>
        <taxon>Pendulisporaceae</taxon>
        <taxon>Pendulispora</taxon>
    </lineage>
</organism>
<dbReference type="Proteomes" id="UP001379533">
    <property type="component" value="Chromosome"/>
</dbReference>
<name>A0ABZ2JY28_9BACT</name>
<gene>
    <name evidence="1" type="ORF">LZC95_30105</name>
</gene>
<accession>A0ABZ2JY28</accession>
<protein>
    <recommendedName>
        <fullName evidence="3">N-acetyltransferase domain-containing protein</fullName>
    </recommendedName>
</protein>
<sequence>MITTRLATPADSVRILRLYHAASAGLFEDAAFLDLPALERSLDSRQSPQQIWLLAEDGPSGTVKEDALPAGVLRVLVDTNLRIGRLERVYISPQGKDDDGNEDRIFDALIGAFVTMLRAEPPRIDVVYCTTHNFTHEQHARTLALGFSLLGVFPHAPGNDTFAVGGLSALFVDPAWRSKRRAAFALHPTIRPWFDIVRETCELPPLTVGEGRMSRVVPDVDPELEMIVAPNFVARTFRKHCENHVLPQHFYPFHSPNCVMTDADQTVEVFLHIGPSESQRHFATIIAEHVERVVDPTQLYRRVIALLRRARVGYVEVLIDAADSAGVEAALDAGFLPYAYFPSFKAHGESRRDFVVFGLAHENRMRVPRHLHPAYQRFLDVYLQQSRL</sequence>
<evidence type="ECO:0008006" key="3">
    <source>
        <dbReference type="Google" id="ProtNLM"/>
    </source>
</evidence>
<proteinExistence type="predicted"/>
<reference evidence="1 2" key="1">
    <citation type="submission" date="2021-12" db="EMBL/GenBank/DDBJ databases">
        <title>Discovery of the Pendulisporaceae a myxobacterial family with distinct sporulation behavior and unique specialized metabolism.</title>
        <authorList>
            <person name="Garcia R."/>
            <person name="Popoff A."/>
            <person name="Bader C.D."/>
            <person name="Loehr J."/>
            <person name="Walesch S."/>
            <person name="Walt C."/>
            <person name="Boldt J."/>
            <person name="Bunk B."/>
            <person name="Haeckl F.J.F.P.J."/>
            <person name="Gunesch A.P."/>
            <person name="Birkelbach J."/>
            <person name="Nuebel U."/>
            <person name="Pietschmann T."/>
            <person name="Bach T."/>
            <person name="Mueller R."/>
        </authorList>
    </citation>
    <scope>NUCLEOTIDE SEQUENCE [LARGE SCALE GENOMIC DNA]</scope>
    <source>
        <strain evidence="1 2">MSr12523</strain>
    </source>
</reference>
<dbReference type="EMBL" id="CP089982">
    <property type="protein sequence ID" value="WXA90694.1"/>
    <property type="molecule type" value="Genomic_DNA"/>
</dbReference>
<evidence type="ECO:0000313" key="1">
    <source>
        <dbReference type="EMBL" id="WXA90694.1"/>
    </source>
</evidence>
<keyword evidence="2" id="KW-1185">Reference proteome</keyword>
<dbReference type="RefSeq" id="WP_394841312.1">
    <property type="nucleotide sequence ID" value="NZ_CP089982.1"/>
</dbReference>
<evidence type="ECO:0000313" key="2">
    <source>
        <dbReference type="Proteomes" id="UP001379533"/>
    </source>
</evidence>